<feature type="transmembrane region" description="Helical" evidence="6">
    <location>
        <begin position="73"/>
        <end position="93"/>
    </location>
</feature>
<dbReference type="GO" id="GO:0016020">
    <property type="term" value="C:membrane"/>
    <property type="evidence" value="ECO:0007669"/>
    <property type="project" value="UniProtKB-SubCell"/>
</dbReference>
<accession>A0ABD1HPE4</accession>
<keyword evidence="8" id="KW-1185">Reference proteome</keyword>
<dbReference type="EMBL" id="JBEAFC010000004">
    <property type="protein sequence ID" value="KAL1557939.1"/>
    <property type="molecule type" value="Genomic_DNA"/>
</dbReference>
<reference evidence="7 8" key="1">
    <citation type="submission" date="2024-06" db="EMBL/GenBank/DDBJ databases">
        <title>A chromosome level genome sequence of Diviner's sage (Salvia divinorum).</title>
        <authorList>
            <person name="Ford S.A."/>
            <person name="Ro D.-K."/>
            <person name="Ness R.W."/>
            <person name="Phillips M.A."/>
        </authorList>
    </citation>
    <scope>NUCLEOTIDE SEQUENCE [LARGE SCALE GENOMIC DNA]</scope>
    <source>
        <strain evidence="7">SAF-2024a</strain>
        <tissue evidence="7">Leaf</tissue>
    </source>
</reference>
<dbReference type="PANTHER" id="PTHR12841">
    <property type="entry name" value="PROTEIN UNC-50 HOMOLOG"/>
    <property type="match status" value="1"/>
</dbReference>
<comment type="subcellular location">
    <subcellularLocation>
        <location evidence="1">Membrane</location>
        <topology evidence="1">Multi-pass membrane protein</topology>
    </subcellularLocation>
</comment>
<dbReference type="InterPro" id="IPR007881">
    <property type="entry name" value="UNC-50"/>
</dbReference>
<feature type="transmembrane region" description="Helical" evidence="6">
    <location>
        <begin position="175"/>
        <end position="198"/>
    </location>
</feature>
<evidence type="ECO:0000256" key="6">
    <source>
        <dbReference type="SAM" id="Phobius"/>
    </source>
</evidence>
<proteinExistence type="inferred from homology"/>
<evidence type="ECO:0000256" key="1">
    <source>
        <dbReference type="ARBA" id="ARBA00004141"/>
    </source>
</evidence>
<comment type="caution">
    <text evidence="7">The sequence shown here is derived from an EMBL/GenBank/DDBJ whole genome shotgun (WGS) entry which is preliminary data.</text>
</comment>
<dbReference type="AlphaFoldDB" id="A0ABD1HPE4"/>
<evidence type="ECO:0000256" key="2">
    <source>
        <dbReference type="ARBA" id="ARBA00006293"/>
    </source>
</evidence>
<sequence length="255" mass="29825">MLPTASTTKGRSGPQARPNSFFPYLRRIVKWQQMDIEYTFWQMLNLCTSPKVVYQHTKYHKQTKNQWARDDPAFVVICTLLFSVSLIAYCAAYDHSAGHAVFVVISSLFVHFFLIGAILATFCWFFTNNYLREEAPHSYVVEQRVEWLYAFDVHCNSFFPMFILLYVLQYFLSPLLLAHGFIPLLLSNVLFMVAVSYYHYLNYLGYDVLPFLERTTVFLYPIGVVLVLSPILILSGFNPSRYFMSMYFSQRQYIG</sequence>
<keyword evidence="3 6" id="KW-0812">Transmembrane</keyword>
<dbReference type="Proteomes" id="UP001567538">
    <property type="component" value="Unassembled WGS sequence"/>
</dbReference>
<gene>
    <name evidence="7" type="ORF">AAHA92_08465</name>
</gene>
<protein>
    <submittedName>
        <fullName evidence="7">Protein unc-50 isoform X1</fullName>
    </submittedName>
</protein>
<name>A0ABD1HPE4_SALDI</name>
<evidence type="ECO:0000256" key="3">
    <source>
        <dbReference type="ARBA" id="ARBA00022692"/>
    </source>
</evidence>
<comment type="similarity">
    <text evidence="2">Belongs to the unc-50 family.</text>
</comment>
<evidence type="ECO:0000256" key="4">
    <source>
        <dbReference type="ARBA" id="ARBA00022989"/>
    </source>
</evidence>
<evidence type="ECO:0000256" key="5">
    <source>
        <dbReference type="ARBA" id="ARBA00023136"/>
    </source>
</evidence>
<dbReference type="Pfam" id="PF05216">
    <property type="entry name" value="UNC-50"/>
    <property type="match status" value="1"/>
</dbReference>
<evidence type="ECO:0000313" key="7">
    <source>
        <dbReference type="EMBL" id="KAL1557939.1"/>
    </source>
</evidence>
<organism evidence="7 8">
    <name type="scientific">Salvia divinorum</name>
    <name type="common">Maria pastora</name>
    <name type="synonym">Diviner's sage</name>
    <dbReference type="NCBI Taxonomy" id="28513"/>
    <lineage>
        <taxon>Eukaryota</taxon>
        <taxon>Viridiplantae</taxon>
        <taxon>Streptophyta</taxon>
        <taxon>Embryophyta</taxon>
        <taxon>Tracheophyta</taxon>
        <taxon>Spermatophyta</taxon>
        <taxon>Magnoliopsida</taxon>
        <taxon>eudicotyledons</taxon>
        <taxon>Gunneridae</taxon>
        <taxon>Pentapetalae</taxon>
        <taxon>asterids</taxon>
        <taxon>lamiids</taxon>
        <taxon>Lamiales</taxon>
        <taxon>Lamiaceae</taxon>
        <taxon>Nepetoideae</taxon>
        <taxon>Mentheae</taxon>
        <taxon>Salviinae</taxon>
        <taxon>Salvia</taxon>
        <taxon>Salvia subgen. Calosphace</taxon>
    </lineage>
</organism>
<keyword evidence="4 6" id="KW-1133">Transmembrane helix</keyword>
<feature type="transmembrane region" description="Helical" evidence="6">
    <location>
        <begin position="100"/>
        <end position="127"/>
    </location>
</feature>
<evidence type="ECO:0000313" key="8">
    <source>
        <dbReference type="Proteomes" id="UP001567538"/>
    </source>
</evidence>
<feature type="transmembrane region" description="Helical" evidence="6">
    <location>
        <begin position="218"/>
        <end position="237"/>
    </location>
</feature>
<keyword evidence="5 6" id="KW-0472">Membrane</keyword>
<dbReference type="PANTHER" id="PTHR12841:SF6">
    <property type="entry name" value="PROTEIN UNC-50 HOMOLOG"/>
    <property type="match status" value="1"/>
</dbReference>